<accession>A0A134B8S1</accession>
<name>A0A134B8S1_9PORP</name>
<dbReference type="AlphaFoldDB" id="A0A134B8S1"/>
<sequence length="122" mass="13375">MNAMQRHIEVPSDVRKGIMQELGITEGGLSLALKYKRDGEDSQKARQLALAQGGQVYCTIPECETIHDADGKMTQVFPNGARLIIDKTTSEGRIEYNGREVSVHYHVTISMLAGLQSLASSL</sequence>
<dbReference type="PATRIC" id="fig|322095.3.peg.994"/>
<proteinExistence type="predicted"/>
<dbReference type="EMBL" id="LSDK01000068">
    <property type="protein sequence ID" value="KXB76337.1"/>
    <property type="molecule type" value="Genomic_DNA"/>
</dbReference>
<evidence type="ECO:0000313" key="2">
    <source>
        <dbReference type="Proteomes" id="UP000070224"/>
    </source>
</evidence>
<dbReference type="Proteomes" id="UP000070224">
    <property type="component" value="Unassembled WGS sequence"/>
</dbReference>
<gene>
    <name evidence="1" type="ORF">HMPREF3185_01007</name>
</gene>
<protein>
    <submittedName>
        <fullName evidence="1">Uncharacterized protein</fullName>
    </submittedName>
</protein>
<comment type="caution">
    <text evidence="1">The sequence shown here is derived from an EMBL/GenBank/DDBJ whole genome shotgun (WGS) entry which is preliminary data.</text>
</comment>
<reference evidence="2" key="1">
    <citation type="submission" date="2016-01" db="EMBL/GenBank/DDBJ databases">
        <authorList>
            <person name="Mitreva M."/>
            <person name="Pepin K.H."/>
            <person name="Mihindukulasuriya K.A."/>
            <person name="Fulton R."/>
            <person name="Fronick C."/>
            <person name="O'Laughlin M."/>
            <person name="Miner T."/>
            <person name="Herter B."/>
            <person name="Rosa B.A."/>
            <person name="Cordes M."/>
            <person name="Tomlinson C."/>
            <person name="Wollam A."/>
            <person name="Palsikar V.B."/>
            <person name="Mardis E.R."/>
            <person name="Wilson R.K."/>
        </authorList>
    </citation>
    <scope>NUCLEOTIDE SEQUENCE [LARGE SCALE GENOMIC DNA]</scope>
    <source>
        <strain evidence="2">KA00683</strain>
    </source>
</reference>
<evidence type="ECO:0000313" key="1">
    <source>
        <dbReference type="EMBL" id="KXB76337.1"/>
    </source>
</evidence>
<organism evidence="1 2">
    <name type="scientific">Porphyromonas somerae</name>
    <dbReference type="NCBI Taxonomy" id="322095"/>
    <lineage>
        <taxon>Bacteria</taxon>
        <taxon>Pseudomonadati</taxon>
        <taxon>Bacteroidota</taxon>
        <taxon>Bacteroidia</taxon>
        <taxon>Bacteroidales</taxon>
        <taxon>Porphyromonadaceae</taxon>
        <taxon>Porphyromonas</taxon>
    </lineage>
</organism>
<dbReference type="STRING" id="322095.HMPREF3185_01007"/>
<keyword evidence="2" id="KW-1185">Reference proteome</keyword>